<evidence type="ECO:0000256" key="6">
    <source>
        <dbReference type="ARBA" id="ARBA00022603"/>
    </source>
</evidence>
<evidence type="ECO:0000256" key="4">
    <source>
        <dbReference type="ARBA" id="ARBA00011905"/>
    </source>
</evidence>
<reference evidence="10" key="1">
    <citation type="submission" date="2018-05" db="EMBL/GenBank/DDBJ databases">
        <authorList>
            <person name="Lanie J.A."/>
            <person name="Ng W.-L."/>
            <person name="Kazmierczak K.M."/>
            <person name="Andrzejewski T.M."/>
            <person name="Davidsen T.M."/>
            <person name="Wayne K.J."/>
            <person name="Tettelin H."/>
            <person name="Glass J.I."/>
            <person name="Rusch D."/>
            <person name="Podicherti R."/>
            <person name="Tsui H.-C.T."/>
            <person name="Winkler M.E."/>
        </authorList>
    </citation>
    <scope>NUCLEOTIDE SEQUENCE</scope>
    <source>
        <strain evidence="10">KNB</strain>
    </source>
</reference>
<dbReference type="NCBIfam" id="TIGR03840">
    <property type="entry name" value="TMPT_Se_Te"/>
    <property type="match status" value="1"/>
</dbReference>
<dbReference type="InterPro" id="IPR008854">
    <property type="entry name" value="TPMT"/>
</dbReference>
<evidence type="ECO:0000256" key="9">
    <source>
        <dbReference type="HAMAP-Rule" id="MF_00812"/>
    </source>
</evidence>
<dbReference type="InterPro" id="IPR029063">
    <property type="entry name" value="SAM-dependent_MTases_sf"/>
</dbReference>
<accession>A0A2X0SEX1</accession>
<dbReference type="PIRSF" id="PIRSF023956">
    <property type="entry name" value="Thiopurine_S-methyltransferase"/>
    <property type="match status" value="1"/>
</dbReference>
<name>A0A2X0SEX1_9PROT</name>
<dbReference type="GO" id="GO:0032259">
    <property type="term" value="P:methylation"/>
    <property type="evidence" value="ECO:0007669"/>
    <property type="project" value="UniProtKB-KW"/>
</dbReference>
<dbReference type="Pfam" id="PF05724">
    <property type="entry name" value="TPMT"/>
    <property type="match status" value="1"/>
</dbReference>
<dbReference type="GO" id="GO:0010038">
    <property type="term" value="P:response to metal ion"/>
    <property type="evidence" value="ECO:0007669"/>
    <property type="project" value="InterPro"/>
</dbReference>
<comment type="catalytic activity">
    <reaction evidence="1 9">
        <text>S-adenosyl-L-methionine + a thiopurine = S-adenosyl-L-homocysteine + a thiopurine S-methylether.</text>
        <dbReference type="EC" id="2.1.1.67"/>
    </reaction>
</comment>
<evidence type="ECO:0000256" key="5">
    <source>
        <dbReference type="ARBA" id="ARBA00022490"/>
    </source>
</evidence>
<evidence type="ECO:0000256" key="1">
    <source>
        <dbReference type="ARBA" id="ARBA00000903"/>
    </source>
</evidence>
<evidence type="ECO:0000256" key="7">
    <source>
        <dbReference type="ARBA" id="ARBA00022679"/>
    </source>
</evidence>
<keyword evidence="6 9" id="KW-0489">Methyltransferase</keyword>
<dbReference type="GO" id="GO:0008119">
    <property type="term" value="F:thiopurine S-methyltransferase activity"/>
    <property type="evidence" value="ECO:0007669"/>
    <property type="project" value="UniProtKB-UniRule"/>
</dbReference>
<dbReference type="FunFam" id="3.40.50.150:FF:000101">
    <property type="entry name" value="Thiopurine S-methyltransferase"/>
    <property type="match status" value="1"/>
</dbReference>
<dbReference type="EC" id="2.1.1.67" evidence="4 9"/>
<dbReference type="GO" id="GO:0005737">
    <property type="term" value="C:cytoplasm"/>
    <property type="evidence" value="ECO:0007669"/>
    <property type="project" value="UniProtKB-SubCell"/>
</dbReference>
<dbReference type="PANTHER" id="PTHR10259">
    <property type="entry name" value="THIOPURINE S-METHYLTRANSFERASE"/>
    <property type="match status" value="1"/>
</dbReference>
<comment type="similarity">
    <text evidence="3 9">Belongs to the class I-like SAM-binding methyltransferase superfamily. TPMT family.</text>
</comment>
<sequence length="220" mass="25018">MDADFWLDRWLKSEIGFHQNEINLHLQKFWPLLNPPSGSRVFVPLCGKSRDMVWLHEQGHDVMGVEMSPVAVEAFFSENSIPFSVTKYRDFSKYQADGFTLYCGDFFHLLPEDMRGVNAVFDRGSLIALSPSMRCAYASQMHAILPLGCKILLVTLDYPQHEMNGPPFSVGELEVSAFYAKTGNVQLLHGADILARETRFREKGLTRLFEKVYLVTHNPG</sequence>
<comment type="subcellular location">
    <subcellularLocation>
        <location evidence="2 9">Cytoplasm</location>
    </subcellularLocation>
</comment>
<protein>
    <recommendedName>
        <fullName evidence="4 9">Thiopurine S-methyltransferase</fullName>
        <ecNumber evidence="4 9">2.1.1.67</ecNumber>
    </recommendedName>
    <alternativeName>
        <fullName evidence="9">Thiopurine methyltransferase</fullName>
    </alternativeName>
</protein>
<dbReference type="InterPro" id="IPR022474">
    <property type="entry name" value="Thiopur_S-MeTfrase_Se/Te_detox"/>
</dbReference>
<dbReference type="AlphaFoldDB" id="A0A2X0SEX1"/>
<dbReference type="InterPro" id="IPR025835">
    <property type="entry name" value="Thiopurine_S-MeTrfase"/>
</dbReference>
<feature type="binding site" evidence="9">
    <location>
        <position position="10"/>
    </location>
    <ligand>
        <name>S-adenosyl-L-methionine</name>
        <dbReference type="ChEBI" id="CHEBI:59789"/>
    </ligand>
</feature>
<gene>
    <name evidence="9 10" type="primary">tpm</name>
    <name evidence="10" type="ORF">NITFAB_1501</name>
</gene>
<evidence type="ECO:0000256" key="8">
    <source>
        <dbReference type="ARBA" id="ARBA00022691"/>
    </source>
</evidence>
<dbReference type="PROSITE" id="PS51585">
    <property type="entry name" value="SAM_MT_TPMT"/>
    <property type="match status" value="1"/>
</dbReference>
<keyword evidence="7 9" id="KW-0808">Transferase</keyword>
<keyword evidence="5 9" id="KW-0963">Cytoplasm</keyword>
<evidence type="ECO:0000313" key="10">
    <source>
        <dbReference type="EMBL" id="SPS05911.1"/>
    </source>
</evidence>
<feature type="binding site" evidence="9">
    <location>
        <position position="45"/>
    </location>
    <ligand>
        <name>S-adenosyl-L-methionine</name>
        <dbReference type="ChEBI" id="CHEBI:59789"/>
    </ligand>
</feature>
<dbReference type="SUPFAM" id="SSF53335">
    <property type="entry name" value="S-adenosyl-L-methionine-dependent methyltransferases"/>
    <property type="match status" value="1"/>
</dbReference>
<proteinExistence type="inferred from homology"/>
<dbReference type="PANTHER" id="PTHR10259:SF11">
    <property type="entry name" value="THIOPURINE S-METHYLTRANSFERASE"/>
    <property type="match status" value="1"/>
</dbReference>
<dbReference type="EMBL" id="LS423452">
    <property type="protein sequence ID" value="SPS05911.1"/>
    <property type="molecule type" value="Genomic_DNA"/>
</dbReference>
<dbReference type="NCBIfam" id="NF009732">
    <property type="entry name" value="PRK13255.1"/>
    <property type="match status" value="1"/>
</dbReference>
<dbReference type="HAMAP" id="MF_00812">
    <property type="entry name" value="Thiopur_methtran"/>
    <property type="match status" value="1"/>
</dbReference>
<feature type="binding site" evidence="9">
    <location>
        <position position="123"/>
    </location>
    <ligand>
        <name>S-adenosyl-L-methionine</name>
        <dbReference type="ChEBI" id="CHEBI:59789"/>
    </ligand>
</feature>
<evidence type="ECO:0000256" key="3">
    <source>
        <dbReference type="ARBA" id="ARBA00008145"/>
    </source>
</evidence>
<keyword evidence="8 9" id="KW-0949">S-adenosyl-L-methionine</keyword>
<organism evidence="10">
    <name type="scientific">Candidatus Nitrotoga fabula</name>
    <dbReference type="NCBI Taxonomy" id="2182327"/>
    <lineage>
        <taxon>Bacteria</taxon>
        <taxon>Pseudomonadati</taxon>
        <taxon>Pseudomonadota</taxon>
        <taxon>Betaproteobacteria</taxon>
        <taxon>Nitrosomonadales</taxon>
        <taxon>Gallionellaceae</taxon>
        <taxon>Candidatus Nitrotoga</taxon>
    </lineage>
</organism>
<evidence type="ECO:0000256" key="2">
    <source>
        <dbReference type="ARBA" id="ARBA00004496"/>
    </source>
</evidence>
<feature type="binding site" evidence="9">
    <location>
        <position position="66"/>
    </location>
    <ligand>
        <name>S-adenosyl-L-methionine</name>
        <dbReference type="ChEBI" id="CHEBI:59789"/>
    </ligand>
</feature>
<dbReference type="Gene3D" id="3.40.50.150">
    <property type="entry name" value="Vaccinia Virus protein VP39"/>
    <property type="match status" value="1"/>
</dbReference>